<sequence>MNMETRHANEGVKADMAVCGQSLPRVEEKAPPVSRRDFRGSGLNLFRHGHEPIPLSRSYPIICTYTIDHYECKGCTDRQWTYTCVRWLGPGQVDAWGASHS</sequence>
<keyword evidence="2" id="KW-1185">Reference proteome</keyword>
<evidence type="ECO:0000313" key="1">
    <source>
        <dbReference type="EMBL" id="MPC17400.1"/>
    </source>
</evidence>
<dbReference type="EMBL" id="VSRR010000586">
    <property type="protein sequence ID" value="MPC17400.1"/>
    <property type="molecule type" value="Genomic_DNA"/>
</dbReference>
<evidence type="ECO:0000313" key="2">
    <source>
        <dbReference type="Proteomes" id="UP000324222"/>
    </source>
</evidence>
<accession>A0A5B7D7W0</accession>
<name>A0A5B7D7W0_PORTR</name>
<dbReference type="Proteomes" id="UP000324222">
    <property type="component" value="Unassembled WGS sequence"/>
</dbReference>
<organism evidence="1 2">
    <name type="scientific">Portunus trituberculatus</name>
    <name type="common">Swimming crab</name>
    <name type="synonym">Neptunus trituberculatus</name>
    <dbReference type="NCBI Taxonomy" id="210409"/>
    <lineage>
        <taxon>Eukaryota</taxon>
        <taxon>Metazoa</taxon>
        <taxon>Ecdysozoa</taxon>
        <taxon>Arthropoda</taxon>
        <taxon>Crustacea</taxon>
        <taxon>Multicrustacea</taxon>
        <taxon>Malacostraca</taxon>
        <taxon>Eumalacostraca</taxon>
        <taxon>Eucarida</taxon>
        <taxon>Decapoda</taxon>
        <taxon>Pleocyemata</taxon>
        <taxon>Brachyura</taxon>
        <taxon>Eubrachyura</taxon>
        <taxon>Portunoidea</taxon>
        <taxon>Portunidae</taxon>
        <taxon>Portuninae</taxon>
        <taxon>Portunus</taxon>
    </lineage>
</organism>
<protein>
    <submittedName>
        <fullName evidence="1">Uncharacterized protein</fullName>
    </submittedName>
</protein>
<comment type="caution">
    <text evidence="1">The sequence shown here is derived from an EMBL/GenBank/DDBJ whole genome shotgun (WGS) entry which is preliminary data.</text>
</comment>
<reference evidence="1" key="1">
    <citation type="submission" date="2019-05" db="EMBL/GenBank/DDBJ databases">
        <title>Another draft genome of Portunus trituberculatus and its Hox gene families provides insights of decapod evolution.</title>
        <authorList>
            <person name="Jeong J.-H."/>
            <person name="Song I."/>
            <person name="Kim S."/>
            <person name="Choi T."/>
            <person name="Kim D."/>
            <person name="Ryu S."/>
            <person name="Kim W."/>
        </authorList>
    </citation>
    <scope>NUCLEOTIDE SEQUENCE [LARGE SCALE GENOMIC DNA]</scope>
    <source>
        <tissue evidence="1">Muscle</tissue>
    </source>
</reference>
<dbReference type="AlphaFoldDB" id="A0A5B7D7W0"/>
<gene>
    <name evidence="1" type="ORF">E2C01_010255</name>
</gene>
<proteinExistence type="predicted"/>